<dbReference type="Pfam" id="PF01261">
    <property type="entry name" value="AP_endonuc_2"/>
    <property type="match status" value="1"/>
</dbReference>
<dbReference type="InterPro" id="IPR050312">
    <property type="entry name" value="IolE/XylAMocC-like"/>
</dbReference>
<gene>
    <name evidence="2" type="ORF">CH339_09630</name>
</gene>
<dbReference type="Gene3D" id="3.20.20.150">
    <property type="entry name" value="Divalent-metal-dependent TIM barrel enzymes"/>
    <property type="match status" value="1"/>
</dbReference>
<dbReference type="InterPro" id="IPR013022">
    <property type="entry name" value="Xyl_isomerase-like_TIM-brl"/>
</dbReference>
<evidence type="ECO:0000313" key="3">
    <source>
        <dbReference type="Proteomes" id="UP000249299"/>
    </source>
</evidence>
<dbReference type="EMBL" id="NPEV01000016">
    <property type="protein sequence ID" value="RAI27627.1"/>
    <property type="molecule type" value="Genomic_DNA"/>
</dbReference>
<evidence type="ECO:0000313" key="2">
    <source>
        <dbReference type="EMBL" id="RAI27627.1"/>
    </source>
</evidence>
<accession>A0A327JMR9</accession>
<protein>
    <recommendedName>
        <fullName evidence="1">Xylose isomerase-like TIM barrel domain-containing protein</fullName>
    </recommendedName>
</protein>
<feature type="domain" description="Xylose isomerase-like TIM barrel" evidence="1">
    <location>
        <begin position="42"/>
        <end position="249"/>
    </location>
</feature>
<proteinExistence type="predicted"/>
<comment type="caution">
    <text evidence="2">The sequence shown here is derived from an EMBL/GenBank/DDBJ whole genome shotgun (WGS) entry which is preliminary data.</text>
</comment>
<reference evidence="2 3" key="1">
    <citation type="submission" date="2017-07" db="EMBL/GenBank/DDBJ databases">
        <title>Draft Genome Sequences of Select Purple Nonsulfur Bacteria.</title>
        <authorList>
            <person name="Lasarre B."/>
            <person name="Mckinlay J.B."/>
        </authorList>
    </citation>
    <scope>NUCLEOTIDE SEQUENCE [LARGE SCALE GENOMIC DNA]</scope>
    <source>
        <strain evidence="2 3">DSM 11290</strain>
    </source>
</reference>
<dbReference type="Proteomes" id="UP000249299">
    <property type="component" value="Unassembled WGS sequence"/>
</dbReference>
<dbReference type="PANTHER" id="PTHR12110">
    <property type="entry name" value="HYDROXYPYRUVATE ISOMERASE"/>
    <property type="match status" value="1"/>
</dbReference>
<dbReference type="InterPro" id="IPR036237">
    <property type="entry name" value="Xyl_isomerase-like_sf"/>
</dbReference>
<organism evidence="2 3">
    <name type="scientific">Rhodobium orientis</name>
    <dbReference type="NCBI Taxonomy" id="34017"/>
    <lineage>
        <taxon>Bacteria</taxon>
        <taxon>Pseudomonadati</taxon>
        <taxon>Pseudomonadota</taxon>
        <taxon>Alphaproteobacteria</taxon>
        <taxon>Hyphomicrobiales</taxon>
        <taxon>Rhodobiaceae</taxon>
        <taxon>Rhodobium</taxon>
    </lineage>
</organism>
<dbReference type="SUPFAM" id="SSF51658">
    <property type="entry name" value="Xylose isomerase-like"/>
    <property type="match status" value="1"/>
</dbReference>
<sequence>MMADVGYMTNAWGLCAGYHVGVPSIKDLFYISTGSDEDAMRDISGAGFKCIEMFDGNLSKYRDDPDNFRDMLAKYDLKLIGVYTAANFIFDEIIEEEFYKMTLAVEFAKMFGAPYINVGGGALRHDGIRDSDFDRLARGLDRFDALARSNGLVASFHHHLDSLIQTEEEIARIMKLTGINLCIDTAHIIAAGGDPVRVAKTYLDRLTYVHVKDYDDDFQILGKGNVDFDGFFDVLAPRLDQLQVTVEANDLPGDLLGLAKHNLTYVEQQFARVG</sequence>
<name>A0A327JMR9_9HYPH</name>
<dbReference type="AlphaFoldDB" id="A0A327JMR9"/>
<evidence type="ECO:0000259" key="1">
    <source>
        <dbReference type="Pfam" id="PF01261"/>
    </source>
</evidence>
<dbReference type="OrthoDB" id="9804047at2"/>
<dbReference type="PANTHER" id="PTHR12110:SF41">
    <property type="entry name" value="INOSOSE DEHYDRATASE"/>
    <property type="match status" value="1"/>
</dbReference>
<keyword evidence="3" id="KW-1185">Reference proteome</keyword>